<dbReference type="RefSeq" id="WP_024933956.1">
    <property type="nucleotide sequence ID" value="NZ_FOVH01000013.1"/>
</dbReference>
<organism evidence="2 3">
    <name type="scientific">Actinomadura madurae</name>
    <dbReference type="NCBI Taxonomy" id="1993"/>
    <lineage>
        <taxon>Bacteria</taxon>
        <taxon>Bacillati</taxon>
        <taxon>Actinomycetota</taxon>
        <taxon>Actinomycetes</taxon>
        <taxon>Streptosporangiales</taxon>
        <taxon>Thermomonosporaceae</taxon>
        <taxon>Actinomadura</taxon>
    </lineage>
</organism>
<dbReference type="PIRSF" id="PIRSF000429">
    <property type="entry name" value="Ac-CoA_Ac_transf"/>
    <property type="match status" value="1"/>
</dbReference>
<dbReference type="Gene3D" id="3.40.47.10">
    <property type="match status" value="1"/>
</dbReference>
<dbReference type="InterPro" id="IPR055140">
    <property type="entry name" value="Thiolase_C_2"/>
</dbReference>
<protein>
    <submittedName>
        <fullName evidence="2">Acetyl-CoA acetyltransferase</fullName>
    </submittedName>
</protein>
<sequence>MGQRARSAIVGVGATEQGEIPGESPEEIAVRAAVLALADAGLDMSAVDGLITCKAPLTAHGTDETMGPLLGVNPAFSTTLDYGMGSFSLHLASMAIRSGLATTVLLTFGTNARSARIGFSRPIGGSSDWLRLAGLVHVAGPAAMAVRRHMHLYGTTEEQLGWVSVAQREWARLNPLAVFREPMTIDDYLRHPYIVAPLRRPDLTLISDGGAAVVVTSAERARDCRAAPVHLLAMAQQSAIRNEQNEDKLMRPWLGDIAGRLYAEAGVTAGDIDAAYLQDGTSVWVLQMLEWYGFCGIGEAGPFLAEGRTRPGGSLPVNTHGGQLSESYTHNWMHLYEAVRQLRGECGDRQLDGPELALHAQTHDFWKGAATLLSTRETA</sequence>
<name>A0A1I5P7K6_9ACTN</name>
<dbReference type="InterPro" id="IPR016039">
    <property type="entry name" value="Thiolase-like"/>
</dbReference>
<dbReference type="eggNOG" id="COG0183">
    <property type="taxonomic scope" value="Bacteria"/>
</dbReference>
<reference evidence="2 3" key="1">
    <citation type="submission" date="2016-10" db="EMBL/GenBank/DDBJ databases">
        <authorList>
            <person name="de Groot N.N."/>
        </authorList>
    </citation>
    <scope>NUCLEOTIDE SEQUENCE [LARGE SCALE GENOMIC DNA]</scope>
    <source>
        <strain evidence="2 3">DSM 43067</strain>
    </source>
</reference>
<dbReference type="PANTHER" id="PTHR42870">
    <property type="entry name" value="ACETYL-COA C-ACETYLTRANSFERASE"/>
    <property type="match status" value="1"/>
</dbReference>
<feature type="domain" description="Thiolase C-terminal" evidence="1">
    <location>
        <begin position="260"/>
        <end position="372"/>
    </location>
</feature>
<evidence type="ECO:0000313" key="3">
    <source>
        <dbReference type="Proteomes" id="UP000183413"/>
    </source>
</evidence>
<keyword evidence="2" id="KW-0808">Transferase</keyword>
<dbReference type="AlphaFoldDB" id="A0A1I5P7K6"/>
<dbReference type="InParanoid" id="A0A1I5P7K6"/>
<dbReference type="CDD" id="cd00829">
    <property type="entry name" value="SCP-x_thiolase"/>
    <property type="match status" value="1"/>
</dbReference>
<dbReference type="SUPFAM" id="SSF53901">
    <property type="entry name" value="Thiolase-like"/>
    <property type="match status" value="2"/>
</dbReference>
<keyword evidence="3" id="KW-1185">Reference proteome</keyword>
<dbReference type="EMBL" id="FOVH01000013">
    <property type="protein sequence ID" value="SFP30052.1"/>
    <property type="molecule type" value="Genomic_DNA"/>
</dbReference>
<proteinExistence type="predicted"/>
<gene>
    <name evidence="2" type="ORF">SAMN04489713_11329</name>
</gene>
<dbReference type="PANTHER" id="PTHR42870:SF1">
    <property type="entry name" value="NON-SPECIFIC LIPID-TRANSFER PROTEIN-LIKE 2"/>
    <property type="match status" value="1"/>
</dbReference>
<dbReference type="STRING" id="1993.SAMN04489713_11329"/>
<dbReference type="GO" id="GO:0016747">
    <property type="term" value="F:acyltransferase activity, transferring groups other than amino-acyl groups"/>
    <property type="evidence" value="ECO:0007669"/>
    <property type="project" value="InterPro"/>
</dbReference>
<dbReference type="Pfam" id="PF22691">
    <property type="entry name" value="Thiolase_C_1"/>
    <property type="match status" value="1"/>
</dbReference>
<evidence type="ECO:0000313" key="2">
    <source>
        <dbReference type="EMBL" id="SFP30052.1"/>
    </source>
</evidence>
<evidence type="ECO:0000259" key="1">
    <source>
        <dbReference type="Pfam" id="PF22691"/>
    </source>
</evidence>
<accession>A0A1I5P7K6</accession>
<dbReference type="InterPro" id="IPR002155">
    <property type="entry name" value="Thiolase"/>
</dbReference>
<dbReference type="Proteomes" id="UP000183413">
    <property type="component" value="Unassembled WGS sequence"/>
</dbReference>